<evidence type="ECO:0000313" key="3">
    <source>
        <dbReference type="EMBL" id="MDV6373141.1"/>
    </source>
</evidence>
<feature type="transmembrane region" description="Helical" evidence="2">
    <location>
        <begin position="134"/>
        <end position="153"/>
    </location>
</feature>
<gene>
    <name evidence="3" type="ORF">ORD21_00810</name>
</gene>
<keyword evidence="2" id="KW-0812">Transmembrane</keyword>
<evidence type="ECO:0008006" key="5">
    <source>
        <dbReference type="Google" id="ProtNLM"/>
    </source>
</evidence>
<feature type="transmembrane region" description="Helical" evidence="2">
    <location>
        <begin position="91"/>
        <end position="114"/>
    </location>
</feature>
<evidence type="ECO:0000313" key="4">
    <source>
        <dbReference type="Proteomes" id="UP001276150"/>
    </source>
</evidence>
<feature type="compositionally biased region" description="Basic and acidic residues" evidence="1">
    <location>
        <begin position="285"/>
        <end position="296"/>
    </location>
</feature>
<dbReference type="RefSeq" id="WP_317638433.1">
    <property type="nucleotide sequence ID" value="NZ_JAPMIV010000001.1"/>
</dbReference>
<sequence length="296" mass="31951">MVLPWSGTGLAEWLRNAVLIAMIVVVVARLRSEMKAALALMAAALAGVTLSGLHPVAVLYLGYAVVALGLITSGAFYFLRNHSFPGWLRPLGSPFAQGLTVVTGLGMVFGGLGAPHSVDAETFDTETLQTLRGSFPWLALLVLIRTAVAWSSISRAALGQRSQQPPEDAFPPITTPAAARAWSLNRQRLKQTIQQIETSPASKLAPAESGYLSERARAALAEVGRREDEARLTQAREELETLGRAIQDEYHLLDLPGEAQTVTRWPTSAPPESPPLAPSRQPCTDLDRREPTDQDT</sequence>
<feature type="transmembrane region" description="Helical" evidence="2">
    <location>
        <begin position="13"/>
        <end position="30"/>
    </location>
</feature>
<organism evidence="3 4">
    <name type="scientific">Deinococcus arenicola</name>
    <dbReference type="NCBI Taxonomy" id="2994950"/>
    <lineage>
        <taxon>Bacteria</taxon>
        <taxon>Thermotogati</taxon>
        <taxon>Deinococcota</taxon>
        <taxon>Deinococci</taxon>
        <taxon>Deinococcales</taxon>
        <taxon>Deinococcaceae</taxon>
        <taxon>Deinococcus</taxon>
    </lineage>
</organism>
<evidence type="ECO:0000256" key="1">
    <source>
        <dbReference type="SAM" id="MobiDB-lite"/>
    </source>
</evidence>
<dbReference type="EMBL" id="JAPMIV010000001">
    <property type="protein sequence ID" value="MDV6373141.1"/>
    <property type="molecule type" value="Genomic_DNA"/>
</dbReference>
<keyword evidence="2" id="KW-0472">Membrane</keyword>
<keyword evidence="2" id="KW-1133">Transmembrane helix</keyword>
<comment type="caution">
    <text evidence="3">The sequence shown here is derived from an EMBL/GenBank/DDBJ whole genome shotgun (WGS) entry which is preliminary data.</text>
</comment>
<feature type="region of interest" description="Disordered" evidence="1">
    <location>
        <begin position="257"/>
        <end position="296"/>
    </location>
</feature>
<reference evidence="3 4" key="1">
    <citation type="submission" date="2022-11" db="EMBL/GenBank/DDBJ databases">
        <title>Deinococcus ZS9-10, Low Temperature and Draught-tolerating, UV-resistant Bacteria from Continental Antarctica.</title>
        <authorList>
            <person name="Cheng L."/>
        </authorList>
    </citation>
    <scope>NUCLEOTIDE SEQUENCE [LARGE SCALE GENOMIC DNA]</scope>
    <source>
        <strain evidence="3 4">ZS9-10</strain>
    </source>
</reference>
<dbReference type="Proteomes" id="UP001276150">
    <property type="component" value="Unassembled WGS sequence"/>
</dbReference>
<keyword evidence="4" id="KW-1185">Reference proteome</keyword>
<evidence type="ECO:0000256" key="2">
    <source>
        <dbReference type="SAM" id="Phobius"/>
    </source>
</evidence>
<feature type="compositionally biased region" description="Pro residues" evidence="1">
    <location>
        <begin position="268"/>
        <end position="277"/>
    </location>
</feature>
<feature type="transmembrane region" description="Helical" evidence="2">
    <location>
        <begin position="60"/>
        <end position="79"/>
    </location>
</feature>
<accession>A0ABU4DL44</accession>
<name>A0ABU4DL44_9DEIO</name>
<feature type="transmembrane region" description="Helical" evidence="2">
    <location>
        <begin position="37"/>
        <end position="54"/>
    </location>
</feature>
<proteinExistence type="predicted"/>
<protein>
    <recommendedName>
        <fullName evidence="5">Na+/H+ antiporter</fullName>
    </recommendedName>
</protein>